<dbReference type="Proteomes" id="UP001066276">
    <property type="component" value="Chromosome 5"/>
</dbReference>
<sequence>MQIASRTPTKARERASLSVAKAGPRQTYWLRLQEISRARDSKTQKPLRKPGIYRGSWRMDRKENQNKEMMGAERSPYC</sequence>
<feature type="region of interest" description="Disordered" evidence="1">
    <location>
        <begin position="40"/>
        <end position="78"/>
    </location>
</feature>
<gene>
    <name evidence="2" type="ORF">NDU88_007650</name>
</gene>
<name>A0AAV7RTM9_PLEWA</name>
<protein>
    <submittedName>
        <fullName evidence="2">Uncharacterized protein</fullName>
    </submittedName>
</protein>
<feature type="compositionally biased region" description="Basic and acidic residues" evidence="1">
    <location>
        <begin position="57"/>
        <end position="66"/>
    </location>
</feature>
<keyword evidence="3" id="KW-1185">Reference proteome</keyword>
<accession>A0AAV7RTM9</accession>
<evidence type="ECO:0000256" key="1">
    <source>
        <dbReference type="SAM" id="MobiDB-lite"/>
    </source>
</evidence>
<reference evidence="2" key="1">
    <citation type="journal article" date="2022" name="bioRxiv">
        <title>Sequencing and chromosome-scale assembly of the giantPleurodeles waltlgenome.</title>
        <authorList>
            <person name="Brown T."/>
            <person name="Elewa A."/>
            <person name="Iarovenko S."/>
            <person name="Subramanian E."/>
            <person name="Araus A.J."/>
            <person name="Petzold A."/>
            <person name="Susuki M."/>
            <person name="Suzuki K.-i.T."/>
            <person name="Hayashi T."/>
            <person name="Toyoda A."/>
            <person name="Oliveira C."/>
            <person name="Osipova E."/>
            <person name="Leigh N.D."/>
            <person name="Simon A."/>
            <person name="Yun M.H."/>
        </authorList>
    </citation>
    <scope>NUCLEOTIDE SEQUENCE</scope>
    <source>
        <strain evidence="2">20211129_DDA</strain>
        <tissue evidence="2">Liver</tissue>
    </source>
</reference>
<dbReference type="AlphaFoldDB" id="A0AAV7RTM9"/>
<evidence type="ECO:0000313" key="3">
    <source>
        <dbReference type="Proteomes" id="UP001066276"/>
    </source>
</evidence>
<dbReference type="EMBL" id="JANPWB010000009">
    <property type="protein sequence ID" value="KAJ1154907.1"/>
    <property type="molecule type" value="Genomic_DNA"/>
</dbReference>
<proteinExistence type="predicted"/>
<comment type="caution">
    <text evidence="2">The sequence shown here is derived from an EMBL/GenBank/DDBJ whole genome shotgun (WGS) entry which is preliminary data.</text>
</comment>
<evidence type="ECO:0000313" key="2">
    <source>
        <dbReference type="EMBL" id="KAJ1154907.1"/>
    </source>
</evidence>
<organism evidence="2 3">
    <name type="scientific">Pleurodeles waltl</name>
    <name type="common">Iberian ribbed newt</name>
    <dbReference type="NCBI Taxonomy" id="8319"/>
    <lineage>
        <taxon>Eukaryota</taxon>
        <taxon>Metazoa</taxon>
        <taxon>Chordata</taxon>
        <taxon>Craniata</taxon>
        <taxon>Vertebrata</taxon>
        <taxon>Euteleostomi</taxon>
        <taxon>Amphibia</taxon>
        <taxon>Batrachia</taxon>
        <taxon>Caudata</taxon>
        <taxon>Salamandroidea</taxon>
        <taxon>Salamandridae</taxon>
        <taxon>Pleurodelinae</taxon>
        <taxon>Pleurodeles</taxon>
    </lineage>
</organism>